<dbReference type="PANTHER" id="PTHR38477:SF1">
    <property type="entry name" value="MUREIN L,D-TRANSPEPTIDASE CATALYTIC DOMAIN FAMILY PROTEIN"/>
    <property type="match status" value="1"/>
</dbReference>
<accession>A0A7X8SIK0</accession>
<protein>
    <submittedName>
        <fullName evidence="1">Murein L,D-transpeptidase catalytic domain family protein</fullName>
    </submittedName>
</protein>
<comment type="caution">
    <text evidence="1">The sequence shown here is derived from an EMBL/GenBank/DDBJ whole genome shotgun (WGS) entry which is preliminary data.</text>
</comment>
<dbReference type="AlphaFoldDB" id="A0A7X8SIK0"/>
<gene>
    <name evidence="1" type="ORF">HGP29_06735</name>
</gene>
<dbReference type="Proteomes" id="UP000585050">
    <property type="component" value="Unassembled WGS sequence"/>
</dbReference>
<organism evidence="1 2">
    <name type="scientific">Flammeovirga agarivorans</name>
    <dbReference type="NCBI Taxonomy" id="2726742"/>
    <lineage>
        <taxon>Bacteria</taxon>
        <taxon>Pseudomonadati</taxon>
        <taxon>Bacteroidota</taxon>
        <taxon>Cytophagia</taxon>
        <taxon>Cytophagales</taxon>
        <taxon>Flammeovirgaceae</taxon>
        <taxon>Flammeovirga</taxon>
    </lineage>
</organism>
<dbReference type="PANTHER" id="PTHR38477">
    <property type="entry name" value="HYPOTHETICAL EXPORTED PROTEIN"/>
    <property type="match status" value="1"/>
</dbReference>
<dbReference type="Pfam" id="PF13645">
    <property type="entry name" value="YkuD_2"/>
    <property type="match status" value="1"/>
</dbReference>
<dbReference type="InterPro" id="IPR032676">
    <property type="entry name" value="YkuD_2"/>
</dbReference>
<keyword evidence="2" id="KW-1185">Reference proteome</keyword>
<evidence type="ECO:0000313" key="2">
    <source>
        <dbReference type="Proteomes" id="UP000585050"/>
    </source>
</evidence>
<proteinExistence type="predicted"/>
<sequence length="264" mass="29992">MNFIVRTLLIAGTMLSSNTMETLATTNFSEEITTSINSTDLIRDLYTKTHAENYGLSFDAFLEGMTGYLNLINENKIKNTRVLSIVDFSQPSKNKRLYIFDLMKGELLINTYVAHGRNSGLMYAEKFSNIINSRKSSIGFYKAAETYRGKYGLSLKLDGLQRQLNHKARERAIVMHPAKYVSKHFLESNGYMGRSYGCPAVPYKEHKDIIQAIKGGSVFYIYTNQEYKKEENLYSLPDNTLELLSTYTASFPSKVQPIGLPDDM</sequence>
<reference evidence="1 2" key="1">
    <citation type="submission" date="2020-04" db="EMBL/GenBank/DDBJ databases">
        <title>Flammeovirga sp. SR4, a novel species isolated from seawater.</title>
        <authorList>
            <person name="Wang X."/>
        </authorList>
    </citation>
    <scope>NUCLEOTIDE SEQUENCE [LARGE SCALE GENOMIC DNA]</scope>
    <source>
        <strain evidence="1 2">SR4</strain>
    </source>
</reference>
<dbReference type="RefSeq" id="WP_168881605.1">
    <property type="nucleotide sequence ID" value="NZ_JABAIL010000002.1"/>
</dbReference>
<dbReference type="EMBL" id="JABAIL010000002">
    <property type="protein sequence ID" value="NLR90894.1"/>
    <property type="molecule type" value="Genomic_DNA"/>
</dbReference>
<evidence type="ECO:0000313" key="1">
    <source>
        <dbReference type="EMBL" id="NLR90894.1"/>
    </source>
</evidence>
<name>A0A7X8SIK0_9BACT</name>